<dbReference type="Pfam" id="PF14541">
    <property type="entry name" value="TAXi_C"/>
    <property type="match status" value="1"/>
</dbReference>
<dbReference type="GO" id="GO:0004190">
    <property type="term" value="F:aspartic-type endopeptidase activity"/>
    <property type="evidence" value="ECO:0007669"/>
    <property type="project" value="UniProtKB-KW"/>
</dbReference>
<dbReference type="InterPro" id="IPR021109">
    <property type="entry name" value="Peptidase_aspartic_dom_sf"/>
</dbReference>
<dbReference type="EMBL" id="BKCP01006183">
    <property type="protein sequence ID" value="GER41856.1"/>
    <property type="molecule type" value="Genomic_DNA"/>
</dbReference>
<sequence length="453" mass="49734">MACSSQCYLSLFLFLLALFFTLSSSHSITLSLSYPTKSTAIDSVWQQLRQTAVARSGNIASTTPLFANSDGMYTFSLAFGTPTQYLMFALVSGGVFTSFPCGANFLCVNCTIDPKDILIFKPDQSNTSSPVYCDNPLLSKTVSLDLVPVCTECISNDSCSNARAEYADDEGSVTMSGYILSESLTLPELNHPTPDLLVGCASESEGPPEGIGIAGFGRVPSSLPSQLNLTKFSHCFVLNTYEDNRNVSGALVLTWGEEEEEDSRYTPLIKVTNETWENTGYLVNIEKIMVGGVKVEVPTEYLTVNETSGNGGMMVEAGYTISVMVGRVFASLAREFEKQVGKKYTRAVEMENESSFYPCYYVKDSAMKGLPELGFHFEGGAELDMPLENYFEYFNESVICMTIWSYGNETTTDALEGPAMVLGQRQMQNVYVDYDLANNRLGFFPKNCSQGSY</sequence>
<dbReference type="InterPro" id="IPR034161">
    <property type="entry name" value="Pepsin-like_plant"/>
</dbReference>
<keyword evidence="2 8" id="KW-0645">Protease</keyword>
<keyword evidence="3" id="KW-0064">Aspartyl protease</keyword>
<dbReference type="PANTHER" id="PTHR47967:SF36">
    <property type="entry name" value="PEPTIDASE A1 DOMAIN-CONTAINING PROTEIN"/>
    <property type="match status" value="1"/>
</dbReference>
<evidence type="ECO:0000256" key="5">
    <source>
        <dbReference type="ARBA" id="ARBA00023180"/>
    </source>
</evidence>
<dbReference type="InterPro" id="IPR032861">
    <property type="entry name" value="TAXi_N"/>
</dbReference>
<dbReference type="Proteomes" id="UP000325081">
    <property type="component" value="Unassembled WGS sequence"/>
</dbReference>
<protein>
    <submittedName>
        <fullName evidence="8">Eukaryotic aspartyl protease family protein</fullName>
    </submittedName>
</protein>
<evidence type="ECO:0000256" key="2">
    <source>
        <dbReference type="ARBA" id="ARBA00022670"/>
    </source>
</evidence>
<evidence type="ECO:0000256" key="1">
    <source>
        <dbReference type="ARBA" id="ARBA00007447"/>
    </source>
</evidence>
<comment type="similarity">
    <text evidence="1">Belongs to the peptidase A1 family.</text>
</comment>
<feature type="chain" id="PRO_5023142325" evidence="6">
    <location>
        <begin position="26"/>
        <end position="453"/>
    </location>
</feature>
<proteinExistence type="inferred from homology"/>
<evidence type="ECO:0000313" key="9">
    <source>
        <dbReference type="Proteomes" id="UP000325081"/>
    </source>
</evidence>
<evidence type="ECO:0000313" key="8">
    <source>
        <dbReference type="EMBL" id="GER41856.1"/>
    </source>
</evidence>
<dbReference type="PANTHER" id="PTHR47967">
    <property type="entry name" value="OS07G0603500 PROTEIN-RELATED"/>
    <property type="match status" value="1"/>
</dbReference>
<dbReference type="CDD" id="cd05476">
    <property type="entry name" value="pepsin_A_like_plant"/>
    <property type="match status" value="1"/>
</dbReference>
<dbReference type="GO" id="GO:0006508">
    <property type="term" value="P:proteolysis"/>
    <property type="evidence" value="ECO:0007669"/>
    <property type="project" value="UniProtKB-KW"/>
</dbReference>
<dbReference type="AlphaFoldDB" id="A0A5A7QAA5"/>
<accession>A0A5A7QAA5</accession>
<gene>
    <name evidence="8" type="ORF">STAS_18586</name>
</gene>
<evidence type="ECO:0000259" key="7">
    <source>
        <dbReference type="PROSITE" id="PS51767"/>
    </source>
</evidence>
<dbReference type="Gene3D" id="2.40.70.10">
    <property type="entry name" value="Acid Proteases"/>
    <property type="match status" value="2"/>
</dbReference>
<evidence type="ECO:0000256" key="3">
    <source>
        <dbReference type="ARBA" id="ARBA00022750"/>
    </source>
</evidence>
<feature type="signal peptide" evidence="6">
    <location>
        <begin position="1"/>
        <end position="25"/>
    </location>
</feature>
<dbReference type="GO" id="GO:0005576">
    <property type="term" value="C:extracellular region"/>
    <property type="evidence" value="ECO:0007669"/>
    <property type="project" value="TreeGrafter"/>
</dbReference>
<dbReference type="InterPro" id="IPR032799">
    <property type="entry name" value="TAXi_C"/>
</dbReference>
<keyword evidence="5" id="KW-0325">Glycoprotein</keyword>
<dbReference type="InterPro" id="IPR051708">
    <property type="entry name" value="Plant_Aspart_Prot_A1"/>
</dbReference>
<keyword evidence="6" id="KW-0732">Signal</keyword>
<feature type="domain" description="Peptidase A1" evidence="7">
    <location>
        <begin position="73"/>
        <end position="444"/>
    </location>
</feature>
<reference evidence="9" key="1">
    <citation type="journal article" date="2019" name="Curr. Biol.">
        <title>Genome Sequence of Striga asiatica Provides Insight into the Evolution of Plant Parasitism.</title>
        <authorList>
            <person name="Yoshida S."/>
            <person name="Kim S."/>
            <person name="Wafula E.K."/>
            <person name="Tanskanen J."/>
            <person name="Kim Y.M."/>
            <person name="Honaas L."/>
            <person name="Yang Z."/>
            <person name="Spallek T."/>
            <person name="Conn C.E."/>
            <person name="Ichihashi Y."/>
            <person name="Cheong K."/>
            <person name="Cui S."/>
            <person name="Der J.P."/>
            <person name="Gundlach H."/>
            <person name="Jiao Y."/>
            <person name="Hori C."/>
            <person name="Ishida J.K."/>
            <person name="Kasahara H."/>
            <person name="Kiba T."/>
            <person name="Kim M.S."/>
            <person name="Koo N."/>
            <person name="Laohavisit A."/>
            <person name="Lee Y.H."/>
            <person name="Lumba S."/>
            <person name="McCourt P."/>
            <person name="Mortimer J.C."/>
            <person name="Mutuku J.M."/>
            <person name="Nomura T."/>
            <person name="Sasaki-Sekimoto Y."/>
            <person name="Seto Y."/>
            <person name="Wang Y."/>
            <person name="Wakatake T."/>
            <person name="Sakakibara H."/>
            <person name="Demura T."/>
            <person name="Yamaguchi S."/>
            <person name="Yoneyama K."/>
            <person name="Manabe R.I."/>
            <person name="Nelson D.C."/>
            <person name="Schulman A.H."/>
            <person name="Timko M.P."/>
            <person name="dePamphilis C.W."/>
            <person name="Choi D."/>
            <person name="Shirasu K."/>
        </authorList>
    </citation>
    <scope>NUCLEOTIDE SEQUENCE [LARGE SCALE GENOMIC DNA]</scope>
    <source>
        <strain evidence="9">cv. UVA1</strain>
    </source>
</reference>
<dbReference type="InterPro" id="IPR033121">
    <property type="entry name" value="PEPTIDASE_A1"/>
</dbReference>
<name>A0A5A7QAA5_STRAF</name>
<keyword evidence="4" id="KW-0378">Hydrolase</keyword>
<dbReference type="Pfam" id="PF14543">
    <property type="entry name" value="TAXi_N"/>
    <property type="match status" value="1"/>
</dbReference>
<dbReference type="PROSITE" id="PS51767">
    <property type="entry name" value="PEPTIDASE_A1"/>
    <property type="match status" value="1"/>
</dbReference>
<dbReference type="OrthoDB" id="2747330at2759"/>
<evidence type="ECO:0000256" key="6">
    <source>
        <dbReference type="SAM" id="SignalP"/>
    </source>
</evidence>
<keyword evidence="9" id="KW-1185">Reference proteome</keyword>
<evidence type="ECO:0000256" key="4">
    <source>
        <dbReference type="ARBA" id="ARBA00022801"/>
    </source>
</evidence>
<comment type="caution">
    <text evidence="8">The sequence shown here is derived from an EMBL/GenBank/DDBJ whole genome shotgun (WGS) entry which is preliminary data.</text>
</comment>
<dbReference type="SUPFAM" id="SSF50630">
    <property type="entry name" value="Acid proteases"/>
    <property type="match status" value="1"/>
</dbReference>
<organism evidence="8 9">
    <name type="scientific">Striga asiatica</name>
    <name type="common">Asiatic witchweed</name>
    <name type="synonym">Buchnera asiatica</name>
    <dbReference type="NCBI Taxonomy" id="4170"/>
    <lineage>
        <taxon>Eukaryota</taxon>
        <taxon>Viridiplantae</taxon>
        <taxon>Streptophyta</taxon>
        <taxon>Embryophyta</taxon>
        <taxon>Tracheophyta</taxon>
        <taxon>Spermatophyta</taxon>
        <taxon>Magnoliopsida</taxon>
        <taxon>eudicotyledons</taxon>
        <taxon>Gunneridae</taxon>
        <taxon>Pentapetalae</taxon>
        <taxon>asterids</taxon>
        <taxon>lamiids</taxon>
        <taxon>Lamiales</taxon>
        <taxon>Orobanchaceae</taxon>
        <taxon>Buchnereae</taxon>
        <taxon>Striga</taxon>
    </lineage>
</organism>